<organism evidence="3 4">
    <name type="scientific">Cirrhinus mrigala</name>
    <name type="common">Mrigala</name>
    <dbReference type="NCBI Taxonomy" id="683832"/>
    <lineage>
        <taxon>Eukaryota</taxon>
        <taxon>Metazoa</taxon>
        <taxon>Chordata</taxon>
        <taxon>Craniata</taxon>
        <taxon>Vertebrata</taxon>
        <taxon>Euteleostomi</taxon>
        <taxon>Actinopterygii</taxon>
        <taxon>Neopterygii</taxon>
        <taxon>Teleostei</taxon>
        <taxon>Ostariophysi</taxon>
        <taxon>Cypriniformes</taxon>
        <taxon>Cyprinidae</taxon>
        <taxon>Labeoninae</taxon>
        <taxon>Labeonini</taxon>
        <taxon>Cirrhinus</taxon>
    </lineage>
</organism>
<dbReference type="SUPFAM" id="SSF53098">
    <property type="entry name" value="Ribonuclease H-like"/>
    <property type="match status" value="1"/>
</dbReference>
<dbReference type="Pfam" id="PF17921">
    <property type="entry name" value="Integrase_H2C2"/>
    <property type="match status" value="1"/>
</dbReference>
<dbReference type="InterPro" id="IPR012337">
    <property type="entry name" value="RNaseH-like_sf"/>
</dbReference>
<dbReference type="InterPro" id="IPR050951">
    <property type="entry name" value="Retrovirus_Pol_polyprotein"/>
</dbReference>
<feature type="non-terminal residue" evidence="3">
    <location>
        <position position="238"/>
    </location>
</feature>
<dbReference type="Pfam" id="PF00665">
    <property type="entry name" value="rve"/>
    <property type="match status" value="1"/>
</dbReference>
<protein>
    <recommendedName>
        <fullName evidence="1">Gypsy retrotransposon integrase-like protein 1</fullName>
    </recommendedName>
</protein>
<evidence type="ECO:0000256" key="1">
    <source>
        <dbReference type="ARBA" id="ARBA00039658"/>
    </source>
</evidence>
<proteinExistence type="predicted"/>
<dbReference type="InterPro" id="IPR041588">
    <property type="entry name" value="Integrase_H2C2"/>
</dbReference>
<name>A0ABD0QFF8_CIRMR</name>
<dbReference type="Gene3D" id="3.30.420.10">
    <property type="entry name" value="Ribonuclease H-like superfamily/Ribonuclease H"/>
    <property type="match status" value="1"/>
</dbReference>
<reference evidence="3 4" key="1">
    <citation type="submission" date="2024-05" db="EMBL/GenBank/DDBJ databases">
        <title>Genome sequencing and assembly of Indian major carp, Cirrhinus mrigala (Hamilton, 1822).</title>
        <authorList>
            <person name="Mohindra V."/>
            <person name="Chowdhury L.M."/>
            <person name="Lal K."/>
            <person name="Jena J.K."/>
        </authorList>
    </citation>
    <scope>NUCLEOTIDE SEQUENCE [LARGE SCALE GENOMIC DNA]</scope>
    <source>
        <strain evidence="3">CM1030</strain>
        <tissue evidence="3">Blood</tissue>
    </source>
</reference>
<dbReference type="InterPro" id="IPR036397">
    <property type="entry name" value="RNaseH_sf"/>
</dbReference>
<dbReference type="PANTHER" id="PTHR37984">
    <property type="entry name" value="PROTEIN CBG26694"/>
    <property type="match status" value="1"/>
</dbReference>
<accession>A0ABD0QFF8</accession>
<dbReference type="Proteomes" id="UP001529510">
    <property type="component" value="Unassembled WGS sequence"/>
</dbReference>
<sequence length="238" mass="26811">TLAILDNAKYWWPPMAGDVKRFVQGCSICAMSTTPRHLPEGKLLPLPVPHRPWTHLGVDFTTDLPPSKGFTTILVVIDRFSTACKFVPLKGLLTALETAEALFHHVFRHFGLPEDIVSDHRPQFISRVWREFFNLLGVSVSLSSGYHPQTNGQSERKIQELSRSADTKIKQTLAELMLMSTNLKTCLAIHPGHSSQSTLQKTKPTLHWSIPSSDPNQVTYRLKLPDHYRIAPSFHVSL</sequence>
<comment type="caution">
    <text evidence="3">The sequence shown here is derived from an EMBL/GenBank/DDBJ whole genome shotgun (WGS) entry which is preliminary data.</text>
</comment>
<dbReference type="EMBL" id="JAMKFB020000009">
    <property type="protein sequence ID" value="KAL0184929.1"/>
    <property type="molecule type" value="Genomic_DNA"/>
</dbReference>
<dbReference type="Gene3D" id="1.10.340.70">
    <property type="match status" value="1"/>
</dbReference>
<evidence type="ECO:0000313" key="3">
    <source>
        <dbReference type="EMBL" id="KAL0184929.1"/>
    </source>
</evidence>
<dbReference type="AlphaFoldDB" id="A0ABD0QFF8"/>
<gene>
    <name evidence="3" type="ORF">M9458_020625</name>
</gene>
<keyword evidence="4" id="KW-1185">Reference proteome</keyword>
<dbReference type="PROSITE" id="PS50994">
    <property type="entry name" value="INTEGRASE"/>
    <property type="match status" value="1"/>
</dbReference>
<dbReference type="PANTHER" id="PTHR37984:SF5">
    <property type="entry name" value="PROTEIN NYNRIN-LIKE"/>
    <property type="match status" value="1"/>
</dbReference>
<evidence type="ECO:0000259" key="2">
    <source>
        <dbReference type="PROSITE" id="PS50994"/>
    </source>
</evidence>
<feature type="non-terminal residue" evidence="3">
    <location>
        <position position="1"/>
    </location>
</feature>
<evidence type="ECO:0000313" key="4">
    <source>
        <dbReference type="Proteomes" id="UP001529510"/>
    </source>
</evidence>
<feature type="domain" description="Integrase catalytic" evidence="2">
    <location>
        <begin position="48"/>
        <end position="161"/>
    </location>
</feature>
<dbReference type="InterPro" id="IPR001584">
    <property type="entry name" value="Integrase_cat-core"/>
</dbReference>